<organism evidence="4 5">
    <name type="scientific">Lysobacter arseniciresistens ZS79</name>
    <dbReference type="NCBI Taxonomy" id="913325"/>
    <lineage>
        <taxon>Bacteria</taxon>
        <taxon>Pseudomonadati</taxon>
        <taxon>Pseudomonadota</taxon>
        <taxon>Gammaproteobacteria</taxon>
        <taxon>Lysobacterales</taxon>
        <taxon>Lysobacteraceae</taxon>
        <taxon>Novilysobacter</taxon>
    </lineage>
</organism>
<comment type="caution">
    <text evidence="4">The sequence shown here is derived from an EMBL/GenBank/DDBJ whole genome shotgun (WGS) entry which is preliminary data.</text>
</comment>
<name>A0A0A0EVT6_9GAMM</name>
<gene>
    <name evidence="4" type="ORF">N799_07605</name>
</gene>
<feature type="chain" id="PRO_5001962471" evidence="3">
    <location>
        <begin position="27"/>
        <end position="197"/>
    </location>
</feature>
<evidence type="ECO:0000256" key="2">
    <source>
        <dbReference type="SAM" id="MobiDB-lite"/>
    </source>
</evidence>
<dbReference type="EMBL" id="AVPT01000021">
    <property type="protein sequence ID" value="KGM55051.1"/>
    <property type="molecule type" value="Genomic_DNA"/>
</dbReference>
<protein>
    <submittedName>
        <fullName evidence="4">Uncharacterized protein</fullName>
    </submittedName>
</protein>
<feature type="signal peptide" evidence="3">
    <location>
        <begin position="1"/>
        <end position="26"/>
    </location>
</feature>
<dbReference type="STRING" id="913325.N799_07605"/>
<evidence type="ECO:0000256" key="3">
    <source>
        <dbReference type="SAM" id="SignalP"/>
    </source>
</evidence>
<evidence type="ECO:0000256" key="1">
    <source>
        <dbReference type="PROSITE-ProRule" id="PRU00339"/>
    </source>
</evidence>
<proteinExistence type="predicted"/>
<reference evidence="4 5" key="1">
    <citation type="journal article" date="2015" name="Stand. Genomic Sci.">
        <title>Genomic information of the arsenic-resistant bacterium Lysobacter arseniciresistens type strain ZS79(T) and comparison of Lysobacter draft genomes.</title>
        <authorList>
            <person name="Liu L."/>
            <person name="Zhang S."/>
            <person name="Luo M."/>
            <person name="Wang G."/>
        </authorList>
    </citation>
    <scope>NUCLEOTIDE SEQUENCE [LARGE SCALE GENOMIC DNA]</scope>
    <source>
        <strain evidence="4 5">ZS79</strain>
    </source>
</reference>
<keyword evidence="1" id="KW-0802">TPR repeat</keyword>
<dbReference type="eggNOG" id="COG4105">
    <property type="taxonomic scope" value="Bacteria"/>
</dbReference>
<dbReference type="PROSITE" id="PS51257">
    <property type="entry name" value="PROKAR_LIPOPROTEIN"/>
    <property type="match status" value="1"/>
</dbReference>
<feature type="repeat" description="TPR" evidence="1">
    <location>
        <begin position="70"/>
        <end position="103"/>
    </location>
</feature>
<dbReference type="RefSeq" id="WP_203225049.1">
    <property type="nucleotide sequence ID" value="NZ_AVPT01000021.1"/>
</dbReference>
<accession>A0A0A0EVT6</accession>
<evidence type="ECO:0000313" key="4">
    <source>
        <dbReference type="EMBL" id="KGM55051.1"/>
    </source>
</evidence>
<evidence type="ECO:0000313" key="5">
    <source>
        <dbReference type="Proteomes" id="UP000029989"/>
    </source>
</evidence>
<dbReference type="PROSITE" id="PS50005">
    <property type="entry name" value="TPR"/>
    <property type="match status" value="1"/>
</dbReference>
<dbReference type="Proteomes" id="UP000029989">
    <property type="component" value="Unassembled WGS sequence"/>
</dbReference>
<dbReference type="Gene3D" id="1.25.40.10">
    <property type="entry name" value="Tetratricopeptide repeat domain"/>
    <property type="match status" value="1"/>
</dbReference>
<dbReference type="SUPFAM" id="SSF48452">
    <property type="entry name" value="TPR-like"/>
    <property type="match status" value="1"/>
</dbReference>
<feature type="region of interest" description="Disordered" evidence="2">
    <location>
        <begin position="149"/>
        <end position="197"/>
    </location>
</feature>
<dbReference type="AlphaFoldDB" id="A0A0A0EVT6"/>
<keyword evidence="5" id="KW-1185">Reference proteome</keyword>
<dbReference type="InterPro" id="IPR019734">
    <property type="entry name" value="TPR_rpt"/>
</dbReference>
<sequence>MKPVRPCVPFRLLVAAVLVVALSACASLGRKDGGDYAALLAQAETDVTAGRVETALVAFDQAAMADPTRKEPWLRIAQLQFDAGNYGRAIVAAEEVLHRDPDDAVADSVLTVAGLRIASQSLQRLQGNGALASATARTEAERLAETMRATMGDSILAQEEPEPVRRRATRRRAPAAAPAPKPAAKPAVANPFGSLGG</sequence>
<dbReference type="InterPro" id="IPR011990">
    <property type="entry name" value="TPR-like_helical_dom_sf"/>
</dbReference>
<keyword evidence="3" id="KW-0732">Signal</keyword>
<dbReference type="Pfam" id="PF14559">
    <property type="entry name" value="TPR_19"/>
    <property type="match status" value="1"/>
</dbReference>